<gene>
    <name evidence="1" type="ORF">ACFFLH_14335</name>
</gene>
<evidence type="ECO:0000313" key="2">
    <source>
        <dbReference type="Proteomes" id="UP001589628"/>
    </source>
</evidence>
<dbReference type="Gene3D" id="1.10.1200.10">
    <property type="entry name" value="ACP-like"/>
    <property type="match status" value="1"/>
</dbReference>
<dbReference type="InterPro" id="IPR036736">
    <property type="entry name" value="ACP-like_sf"/>
</dbReference>
<comment type="caution">
    <text evidence="1">The sequence shown here is derived from an EMBL/GenBank/DDBJ whole genome shotgun (WGS) entry which is preliminary data.</text>
</comment>
<sequence>MSLIALLQQQFPEAQLDSADPHLAMGSFAAWDSMGHFNLMLLIEQHYEVRFEPEELSECRSLAQIRAALQAKGVTSV</sequence>
<protein>
    <submittedName>
        <fullName evidence="1">Acyl carrier protein</fullName>
    </submittedName>
</protein>
<dbReference type="SUPFAM" id="SSF47336">
    <property type="entry name" value="ACP-like"/>
    <property type="match status" value="1"/>
</dbReference>
<organism evidence="1 2">
    <name type="scientific">Balneatrix alpica</name>
    <dbReference type="NCBI Taxonomy" id="75684"/>
    <lineage>
        <taxon>Bacteria</taxon>
        <taxon>Pseudomonadati</taxon>
        <taxon>Pseudomonadota</taxon>
        <taxon>Gammaproteobacteria</taxon>
        <taxon>Oceanospirillales</taxon>
        <taxon>Balneatrichaceae</taxon>
        <taxon>Balneatrix</taxon>
    </lineage>
</organism>
<proteinExistence type="predicted"/>
<dbReference type="RefSeq" id="WP_035461135.1">
    <property type="nucleotide sequence ID" value="NZ_JBHLZN010000005.1"/>
</dbReference>
<reference evidence="1 2" key="1">
    <citation type="submission" date="2024-09" db="EMBL/GenBank/DDBJ databases">
        <authorList>
            <person name="Sun Q."/>
            <person name="Mori K."/>
        </authorList>
    </citation>
    <scope>NUCLEOTIDE SEQUENCE [LARGE SCALE GENOMIC DNA]</scope>
    <source>
        <strain evidence="1 2">ATCC 51285</strain>
    </source>
</reference>
<keyword evidence="2" id="KW-1185">Reference proteome</keyword>
<accession>A0ABV5ZHI0</accession>
<dbReference type="Proteomes" id="UP001589628">
    <property type="component" value="Unassembled WGS sequence"/>
</dbReference>
<evidence type="ECO:0000313" key="1">
    <source>
        <dbReference type="EMBL" id="MFB9887596.1"/>
    </source>
</evidence>
<name>A0ABV5ZHI0_9GAMM</name>
<dbReference type="EMBL" id="JBHLZN010000005">
    <property type="protein sequence ID" value="MFB9887596.1"/>
    <property type="molecule type" value="Genomic_DNA"/>
</dbReference>